<gene>
    <name evidence="1" type="ORF">A2572_01880</name>
</gene>
<reference evidence="1 2" key="1">
    <citation type="journal article" date="2016" name="Nat. Commun.">
        <title>Thousands of microbial genomes shed light on interconnected biogeochemical processes in an aquifer system.</title>
        <authorList>
            <person name="Anantharaman K."/>
            <person name="Brown C.T."/>
            <person name="Hug L.A."/>
            <person name="Sharon I."/>
            <person name="Castelle C.J."/>
            <person name="Probst A.J."/>
            <person name="Thomas B.C."/>
            <person name="Singh A."/>
            <person name="Wilkins M.J."/>
            <person name="Karaoz U."/>
            <person name="Brodie E.L."/>
            <person name="Williams K.H."/>
            <person name="Hubbard S.S."/>
            <person name="Banfield J.F."/>
        </authorList>
    </citation>
    <scope>NUCLEOTIDE SEQUENCE [LARGE SCALE GENOMIC DNA]</scope>
</reference>
<name>A0A1F5FUZ2_9BACT</name>
<evidence type="ECO:0000313" key="1">
    <source>
        <dbReference type="EMBL" id="OGD83437.1"/>
    </source>
</evidence>
<accession>A0A1F5FUZ2</accession>
<sequence>MSITNLTHESFLRLLVEKYENKRFNLLVKTRKLDGDEKVLKFCNRMISKTIIPKPFQVSIKLSPGGCIAWDLKTEQVSTTFEGDDVIICRFFDNRQYCKVLIITSDPI</sequence>
<dbReference type="Proteomes" id="UP000179237">
    <property type="component" value="Unassembled WGS sequence"/>
</dbReference>
<organism evidence="1 2">
    <name type="scientific">Candidatus Collierbacteria bacterium RIFOXYD1_FULL_40_9</name>
    <dbReference type="NCBI Taxonomy" id="1817731"/>
    <lineage>
        <taxon>Bacteria</taxon>
        <taxon>Candidatus Collieribacteriota</taxon>
    </lineage>
</organism>
<dbReference type="EMBL" id="MFAQ01000017">
    <property type="protein sequence ID" value="OGD83437.1"/>
    <property type="molecule type" value="Genomic_DNA"/>
</dbReference>
<dbReference type="AlphaFoldDB" id="A0A1F5FUZ2"/>
<comment type="caution">
    <text evidence="1">The sequence shown here is derived from an EMBL/GenBank/DDBJ whole genome shotgun (WGS) entry which is preliminary data.</text>
</comment>
<proteinExistence type="predicted"/>
<evidence type="ECO:0000313" key="2">
    <source>
        <dbReference type="Proteomes" id="UP000179237"/>
    </source>
</evidence>
<protein>
    <submittedName>
        <fullName evidence="1">Uncharacterized protein</fullName>
    </submittedName>
</protein>